<evidence type="ECO:0000256" key="5">
    <source>
        <dbReference type="ARBA" id="ARBA00022692"/>
    </source>
</evidence>
<keyword evidence="5" id="KW-0812">Transmembrane</keyword>
<evidence type="ECO:0000256" key="4">
    <source>
        <dbReference type="ARBA" id="ARBA00022452"/>
    </source>
</evidence>
<dbReference type="Pfam" id="PF02321">
    <property type="entry name" value="OEP"/>
    <property type="match status" value="2"/>
</dbReference>
<keyword evidence="9" id="KW-1185">Reference proteome</keyword>
<evidence type="ECO:0000256" key="2">
    <source>
        <dbReference type="ARBA" id="ARBA00007613"/>
    </source>
</evidence>
<evidence type="ECO:0000256" key="3">
    <source>
        <dbReference type="ARBA" id="ARBA00022448"/>
    </source>
</evidence>
<dbReference type="InterPro" id="IPR003423">
    <property type="entry name" value="OMP_efflux"/>
</dbReference>
<keyword evidence="4" id="KW-1134">Transmembrane beta strand</keyword>
<dbReference type="Proteomes" id="UP001363010">
    <property type="component" value="Unassembled WGS sequence"/>
</dbReference>
<comment type="similarity">
    <text evidence="2">Belongs to the outer membrane factor (OMF) (TC 1.B.17) family.</text>
</comment>
<comment type="caution">
    <text evidence="8">The sequence shown here is derived from an EMBL/GenBank/DDBJ whole genome shotgun (WGS) entry which is preliminary data.</text>
</comment>
<dbReference type="NCBIfam" id="TIGR01844">
    <property type="entry name" value="type_I_sec_TolC"/>
    <property type="match status" value="1"/>
</dbReference>
<gene>
    <name evidence="8" type="ORF">WKW80_35325</name>
</gene>
<dbReference type="RefSeq" id="WP_340368229.1">
    <property type="nucleotide sequence ID" value="NZ_JBBKZV010000055.1"/>
</dbReference>
<evidence type="ECO:0000256" key="7">
    <source>
        <dbReference type="ARBA" id="ARBA00023237"/>
    </source>
</evidence>
<accession>A0ABU8WAW6</accession>
<evidence type="ECO:0000256" key="6">
    <source>
        <dbReference type="ARBA" id="ARBA00023136"/>
    </source>
</evidence>
<evidence type="ECO:0000313" key="8">
    <source>
        <dbReference type="EMBL" id="MEJ8827199.1"/>
    </source>
</evidence>
<evidence type="ECO:0000313" key="9">
    <source>
        <dbReference type="Proteomes" id="UP001363010"/>
    </source>
</evidence>
<name>A0ABU8WAW6_9BURK</name>
<dbReference type="PANTHER" id="PTHR30026">
    <property type="entry name" value="OUTER MEMBRANE PROTEIN TOLC"/>
    <property type="match status" value="1"/>
</dbReference>
<dbReference type="PANTHER" id="PTHR30026:SF20">
    <property type="entry name" value="OUTER MEMBRANE PROTEIN TOLC"/>
    <property type="match status" value="1"/>
</dbReference>
<organism evidence="8 9">
    <name type="scientific">Variovorax humicola</name>
    <dbReference type="NCBI Taxonomy" id="1769758"/>
    <lineage>
        <taxon>Bacteria</taxon>
        <taxon>Pseudomonadati</taxon>
        <taxon>Pseudomonadota</taxon>
        <taxon>Betaproteobacteria</taxon>
        <taxon>Burkholderiales</taxon>
        <taxon>Comamonadaceae</taxon>
        <taxon>Variovorax</taxon>
    </lineage>
</organism>
<evidence type="ECO:0000256" key="1">
    <source>
        <dbReference type="ARBA" id="ARBA00004442"/>
    </source>
</evidence>
<protein>
    <submittedName>
        <fullName evidence="8">TolC family outer membrane protein</fullName>
    </submittedName>
</protein>
<dbReference type="InterPro" id="IPR051906">
    <property type="entry name" value="TolC-like"/>
</dbReference>
<dbReference type="EMBL" id="JBBKZV010000055">
    <property type="protein sequence ID" value="MEJ8827199.1"/>
    <property type="molecule type" value="Genomic_DNA"/>
</dbReference>
<comment type="subcellular location">
    <subcellularLocation>
        <location evidence="1">Cell outer membrane</location>
    </subcellularLocation>
</comment>
<dbReference type="Gene3D" id="1.20.1600.10">
    <property type="entry name" value="Outer membrane efflux proteins (OEP)"/>
    <property type="match status" value="1"/>
</dbReference>
<keyword evidence="3" id="KW-0813">Transport</keyword>
<proteinExistence type="inferred from homology"/>
<keyword evidence="6" id="KW-0472">Membrane</keyword>
<sequence>MSKALVMRLARCTLHLAPLVAIFGLTMTPVGSNAQGLAELYRAALTGNPLLRSREYDVDRARAESDGARSRLLPQVLAVGSVSRNEYKDSTTIGNQPYSGNRVSLSVRQSLFDQASRSRWESTQATVLQRDQELALTRLALFDEVLNRYLEVLAAQDELEWLAAESQAATRQVDRLRAMRERQMAKVTDLAEADAYAQSLVTRTIDARNNQAVALARLTELCGIAVRQVPSLSRTRFDAVPGTQQKWVDDALRNYPRLLALSDAVDAARRAYESSRAEHLPQLAATLSYVHSDQGYDNRRQPPYDVTSVGLELRMPLYEGGRVDALTRESAARQGAAEQQLEAAKREVERETITHWLSARANHARIGSTEAEVLAFEQTVKAQEVGLELGVSRITDLLDARRRLFKSRAEGAKARYDYVRDVVALRIRGGNLTEEELVVWDRWFDSGVR</sequence>
<dbReference type="SUPFAM" id="SSF56954">
    <property type="entry name" value="Outer membrane efflux proteins (OEP)"/>
    <property type="match status" value="1"/>
</dbReference>
<keyword evidence="7" id="KW-0998">Cell outer membrane</keyword>
<dbReference type="InterPro" id="IPR010130">
    <property type="entry name" value="T1SS_OMP_TolC"/>
</dbReference>
<reference evidence="8 9" key="1">
    <citation type="submission" date="2024-03" db="EMBL/GenBank/DDBJ databases">
        <title>Novel species of the genus Variovorax.</title>
        <authorList>
            <person name="Liu Q."/>
            <person name="Xin Y.-H."/>
        </authorList>
    </citation>
    <scope>NUCLEOTIDE SEQUENCE [LARGE SCALE GENOMIC DNA]</scope>
    <source>
        <strain evidence="8 9">KACC 18501</strain>
    </source>
</reference>